<dbReference type="InterPro" id="IPR036047">
    <property type="entry name" value="F-box-like_dom_sf"/>
</dbReference>
<evidence type="ECO:0000259" key="1">
    <source>
        <dbReference type="PROSITE" id="PS50181"/>
    </source>
</evidence>
<comment type="caution">
    <text evidence="2">The sequence shown here is derived from an EMBL/GenBank/DDBJ whole genome shotgun (WGS) entry which is preliminary data.</text>
</comment>
<evidence type="ECO:0000313" key="3">
    <source>
        <dbReference type="Proteomes" id="UP001390339"/>
    </source>
</evidence>
<keyword evidence="3" id="KW-1185">Reference proteome</keyword>
<dbReference type="SMART" id="SM00256">
    <property type="entry name" value="FBOX"/>
    <property type="match status" value="1"/>
</dbReference>
<sequence length="536" mass="61480">MEEDLISFPDEPVKGNHLLHVPVEIVHEIGHYLPTRDLRSLSNTCRQLHTVIMHKGFWHEEEVMEERDFDHARLRLQDIRRRNVIQLTYAEVVEWPQSREAKFAHEPKKHRDDYDFLDICVYRWGNGILYCAMSNVDVMWDKQLARQLPMIHRRGSLINRAITSCFNVRTFNLIINAYAMRYPDALLGTKTIGVRRRFTGLNYNNDPVPLFWACNQGRDDLIDVMYTRGYGAALGKAFDLVTDDHNQLYTFPSESGINWAWVYEKNPQMIDMWESAFNPRDSFGRPCPGIHEDVCLLLLEANLGFASRPNGISIGHLAEAAVQKKLRLVQALIPYYKARLTPKKFQRALTLAVHAASRGWTTREPAQPEQAVHDGHRYVLDALLRAGSSLNQLRQNPHRQEDRGLLARAVRCAPHNAMDLLRLQMRVGESDRRDLRAAVVEAMVHLNGGGRRHQDAAAARLDALRNMVHTGGPGNDDLAARLRFLNAAIPWASHLASDRRQFDREMQEICYDVGGQASVLLYHLLRNQIGMRLITI</sequence>
<name>A0ABR2I7P6_9PEZI</name>
<reference evidence="2 3" key="1">
    <citation type="journal article" date="2024" name="IMA Fungus">
        <title>Apiospora arundinis, a panoply of carbohydrate-active enzymes and secondary metabolites.</title>
        <authorList>
            <person name="Sorensen T."/>
            <person name="Petersen C."/>
            <person name="Muurmann A.T."/>
            <person name="Christiansen J.V."/>
            <person name="Brundto M.L."/>
            <person name="Overgaard C.K."/>
            <person name="Boysen A.T."/>
            <person name="Wollenberg R.D."/>
            <person name="Larsen T.O."/>
            <person name="Sorensen J.L."/>
            <person name="Nielsen K.L."/>
            <person name="Sondergaard T.E."/>
        </authorList>
    </citation>
    <scope>NUCLEOTIDE SEQUENCE [LARGE SCALE GENOMIC DNA]</scope>
    <source>
        <strain evidence="2 3">AAU 773</strain>
    </source>
</reference>
<dbReference type="Gene3D" id="1.20.1280.50">
    <property type="match status" value="1"/>
</dbReference>
<dbReference type="Pfam" id="PF12937">
    <property type="entry name" value="F-box-like"/>
    <property type="match status" value="1"/>
</dbReference>
<feature type="domain" description="F-box" evidence="1">
    <location>
        <begin position="15"/>
        <end position="61"/>
    </location>
</feature>
<gene>
    <name evidence="2" type="ORF">PGQ11_009832</name>
</gene>
<dbReference type="SUPFAM" id="SSF81383">
    <property type="entry name" value="F-box domain"/>
    <property type="match status" value="1"/>
</dbReference>
<accession>A0ABR2I7P6</accession>
<dbReference type="PROSITE" id="PS50181">
    <property type="entry name" value="FBOX"/>
    <property type="match status" value="1"/>
</dbReference>
<evidence type="ECO:0000313" key="2">
    <source>
        <dbReference type="EMBL" id="KAK8859098.1"/>
    </source>
</evidence>
<dbReference type="Proteomes" id="UP001390339">
    <property type="component" value="Unassembled WGS sequence"/>
</dbReference>
<dbReference type="EMBL" id="JAPCWZ010000006">
    <property type="protein sequence ID" value="KAK8859098.1"/>
    <property type="molecule type" value="Genomic_DNA"/>
</dbReference>
<organism evidence="2 3">
    <name type="scientific">Apiospora arundinis</name>
    <dbReference type="NCBI Taxonomy" id="335852"/>
    <lineage>
        <taxon>Eukaryota</taxon>
        <taxon>Fungi</taxon>
        <taxon>Dikarya</taxon>
        <taxon>Ascomycota</taxon>
        <taxon>Pezizomycotina</taxon>
        <taxon>Sordariomycetes</taxon>
        <taxon>Xylariomycetidae</taxon>
        <taxon>Amphisphaeriales</taxon>
        <taxon>Apiosporaceae</taxon>
        <taxon>Apiospora</taxon>
    </lineage>
</organism>
<proteinExistence type="predicted"/>
<protein>
    <recommendedName>
        <fullName evidence="1">F-box domain-containing protein</fullName>
    </recommendedName>
</protein>
<dbReference type="InterPro" id="IPR001810">
    <property type="entry name" value="F-box_dom"/>
</dbReference>